<accession>A0A2R6WZA6</accession>
<dbReference type="AlphaFoldDB" id="A0A2R6WZA6"/>
<evidence type="ECO:0000256" key="2">
    <source>
        <dbReference type="ARBA" id="ARBA00007456"/>
    </source>
</evidence>
<dbReference type="Proteomes" id="UP000244005">
    <property type="component" value="Unassembled WGS sequence"/>
</dbReference>
<dbReference type="PRINTS" id="PR00325">
    <property type="entry name" value="GERMIN"/>
</dbReference>
<dbReference type="Gene3D" id="2.60.120.10">
    <property type="entry name" value="Jelly Rolls"/>
    <property type="match status" value="1"/>
</dbReference>
<evidence type="ECO:0000256" key="8">
    <source>
        <dbReference type="PIRSR" id="PIRSR601929-2"/>
    </source>
</evidence>
<feature type="disulfide bond" evidence="9">
    <location>
        <begin position="32"/>
        <end position="47"/>
    </location>
</feature>
<keyword evidence="6 7" id="KW-0464">Manganese</keyword>
<feature type="domain" description="Cupin type-1" evidence="11">
    <location>
        <begin position="61"/>
        <end position="216"/>
    </location>
</feature>
<dbReference type="InterPro" id="IPR011051">
    <property type="entry name" value="RmlC_Cupin_sf"/>
</dbReference>
<evidence type="ECO:0000256" key="4">
    <source>
        <dbReference type="ARBA" id="ARBA00022525"/>
    </source>
</evidence>
<evidence type="ECO:0000256" key="10">
    <source>
        <dbReference type="SAM" id="SignalP"/>
    </source>
</evidence>
<evidence type="ECO:0000256" key="3">
    <source>
        <dbReference type="ARBA" id="ARBA00022523"/>
    </source>
</evidence>
<feature type="binding site" evidence="8">
    <location>
        <position position="117"/>
    </location>
    <ligand>
        <name>Mn(2+)</name>
        <dbReference type="ChEBI" id="CHEBI:29035"/>
    </ligand>
</feature>
<evidence type="ECO:0000313" key="13">
    <source>
        <dbReference type="Proteomes" id="UP000244005"/>
    </source>
</evidence>
<dbReference type="GO" id="GO:0030145">
    <property type="term" value="F:manganese ion binding"/>
    <property type="evidence" value="ECO:0007669"/>
    <property type="project" value="InterPro"/>
</dbReference>
<dbReference type="Pfam" id="PF00190">
    <property type="entry name" value="Cupin_1"/>
    <property type="match status" value="1"/>
</dbReference>
<reference evidence="13" key="1">
    <citation type="journal article" date="2017" name="Cell">
        <title>Insights into land plant evolution garnered from the Marchantia polymorpha genome.</title>
        <authorList>
            <person name="Bowman J.L."/>
            <person name="Kohchi T."/>
            <person name="Yamato K.T."/>
            <person name="Jenkins J."/>
            <person name="Shu S."/>
            <person name="Ishizaki K."/>
            <person name="Yamaoka S."/>
            <person name="Nishihama R."/>
            <person name="Nakamura Y."/>
            <person name="Berger F."/>
            <person name="Adam C."/>
            <person name="Aki S.S."/>
            <person name="Althoff F."/>
            <person name="Araki T."/>
            <person name="Arteaga-Vazquez M.A."/>
            <person name="Balasubrmanian S."/>
            <person name="Barry K."/>
            <person name="Bauer D."/>
            <person name="Boehm C.R."/>
            <person name="Briginshaw L."/>
            <person name="Caballero-Perez J."/>
            <person name="Catarino B."/>
            <person name="Chen F."/>
            <person name="Chiyoda S."/>
            <person name="Chovatia M."/>
            <person name="Davies K.M."/>
            <person name="Delmans M."/>
            <person name="Demura T."/>
            <person name="Dierschke T."/>
            <person name="Dolan L."/>
            <person name="Dorantes-Acosta A.E."/>
            <person name="Eklund D.M."/>
            <person name="Florent S.N."/>
            <person name="Flores-Sandoval E."/>
            <person name="Fujiyama A."/>
            <person name="Fukuzawa H."/>
            <person name="Galik B."/>
            <person name="Grimanelli D."/>
            <person name="Grimwood J."/>
            <person name="Grossniklaus U."/>
            <person name="Hamada T."/>
            <person name="Haseloff J."/>
            <person name="Hetherington A.J."/>
            <person name="Higo A."/>
            <person name="Hirakawa Y."/>
            <person name="Hundley H.N."/>
            <person name="Ikeda Y."/>
            <person name="Inoue K."/>
            <person name="Inoue S.I."/>
            <person name="Ishida S."/>
            <person name="Jia Q."/>
            <person name="Kakita M."/>
            <person name="Kanazawa T."/>
            <person name="Kawai Y."/>
            <person name="Kawashima T."/>
            <person name="Kennedy M."/>
            <person name="Kinose K."/>
            <person name="Kinoshita T."/>
            <person name="Kohara Y."/>
            <person name="Koide E."/>
            <person name="Komatsu K."/>
            <person name="Kopischke S."/>
            <person name="Kubo M."/>
            <person name="Kyozuka J."/>
            <person name="Lagercrantz U."/>
            <person name="Lin S.S."/>
            <person name="Lindquist E."/>
            <person name="Lipzen A.M."/>
            <person name="Lu C.W."/>
            <person name="De Luna E."/>
            <person name="Martienssen R.A."/>
            <person name="Minamino N."/>
            <person name="Mizutani M."/>
            <person name="Mizutani M."/>
            <person name="Mochizuki N."/>
            <person name="Monte I."/>
            <person name="Mosher R."/>
            <person name="Nagasaki H."/>
            <person name="Nakagami H."/>
            <person name="Naramoto S."/>
            <person name="Nishitani K."/>
            <person name="Ohtani M."/>
            <person name="Okamoto T."/>
            <person name="Okumura M."/>
            <person name="Phillips J."/>
            <person name="Pollak B."/>
            <person name="Reinders A."/>
            <person name="Rovekamp M."/>
            <person name="Sano R."/>
            <person name="Sawa S."/>
            <person name="Schmid M.W."/>
            <person name="Shirakawa M."/>
            <person name="Solano R."/>
            <person name="Spunde A."/>
            <person name="Suetsugu N."/>
            <person name="Sugano S."/>
            <person name="Sugiyama A."/>
            <person name="Sun R."/>
            <person name="Suzuki Y."/>
            <person name="Takenaka M."/>
            <person name="Takezawa D."/>
            <person name="Tomogane H."/>
            <person name="Tsuzuki M."/>
            <person name="Ueda T."/>
            <person name="Umeda M."/>
            <person name="Ward J.M."/>
            <person name="Watanabe Y."/>
            <person name="Yazaki K."/>
            <person name="Yokoyama R."/>
            <person name="Yoshitake Y."/>
            <person name="Yotsui I."/>
            <person name="Zachgo S."/>
            <person name="Schmutz J."/>
        </authorList>
    </citation>
    <scope>NUCLEOTIDE SEQUENCE [LARGE SCALE GENOMIC DNA]</scope>
    <source>
        <strain evidence="13">Tak-1</strain>
    </source>
</reference>
<feature type="signal peptide" evidence="10">
    <location>
        <begin position="1"/>
        <end position="22"/>
    </location>
</feature>
<dbReference type="OrthoDB" id="1921208at2759"/>
<feature type="binding site" evidence="8">
    <location>
        <position position="112"/>
    </location>
    <ligand>
        <name>Mn(2+)</name>
        <dbReference type="ChEBI" id="CHEBI:29035"/>
    </ligand>
</feature>
<comment type="similarity">
    <text evidence="2">Belongs to the germin family.</text>
</comment>
<proteinExistence type="inferred from homology"/>
<keyword evidence="4" id="KW-0964">Secreted</keyword>
<evidence type="ECO:0000259" key="11">
    <source>
        <dbReference type="SMART" id="SM00835"/>
    </source>
</evidence>
<comment type="subcellular location">
    <subcellularLocation>
        <location evidence="1">Secreted</location>
        <location evidence="1">Extracellular space</location>
        <location evidence="1">Apoplast</location>
    </subcellularLocation>
</comment>
<gene>
    <name evidence="12" type="ORF">MARPO_0046s0005</name>
</gene>
<dbReference type="SUPFAM" id="SSF51182">
    <property type="entry name" value="RmlC-like cupins"/>
    <property type="match status" value="1"/>
</dbReference>
<evidence type="ECO:0000256" key="7">
    <source>
        <dbReference type="PIRSR" id="PIRSR601929-1"/>
    </source>
</evidence>
<feature type="binding site" evidence="7">
    <location>
        <position position="117"/>
    </location>
    <ligand>
        <name>oxalate</name>
        <dbReference type="ChEBI" id="CHEBI:30623"/>
    </ligand>
</feature>
<feature type="binding site" evidence="8">
    <location>
        <position position="164"/>
    </location>
    <ligand>
        <name>Mn(2+)</name>
        <dbReference type="ChEBI" id="CHEBI:29035"/>
    </ligand>
</feature>
<dbReference type="Gramene" id="Mp7g01190.1">
    <property type="protein sequence ID" value="Mp7g01190.1.cds1"/>
    <property type="gene ID" value="Mp7g01190"/>
</dbReference>
<evidence type="ECO:0000256" key="1">
    <source>
        <dbReference type="ARBA" id="ARBA00004271"/>
    </source>
</evidence>
<dbReference type="GO" id="GO:0048046">
    <property type="term" value="C:apoplast"/>
    <property type="evidence" value="ECO:0007669"/>
    <property type="project" value="UniProtKB-SubCell"/>
</dbReference>
<dbReference type="InterPro" id="IPR001929">
    <property type="entry name" value="Germin"/>
</dbReference>
<keyword evidence="5 7" id="KW-0479">Metal-binding</keyword>
<evidence type="ECO:0000256" key="5">
    <source>
        <dbReference type="ARBA" id="ARBA00022723"/>
    </source>
</evidence>
<name>A0A2R6WZA6_MARPO</name>
<dbReference type="InterPro" id="IPR006045">
    <property type="entry name" value="Cupin_1"/>
</dbReference>
<feature type="binding site" evidence="8">
    <location>
        <position position="110"/>
    </location>
    <ligand>
        <name>Mn(2+)</name>
        <dbReference type="ChEBI" id="CHEBI:29035"/>
    </ligand>
</feature>
<feature type="binding site" evidence="7">
    <location>
        <position position="112"/>
    </location>
    <ligand>
        <name>oxalate</name>
        <dbReference type="ChEBI" id="CHEBI:30623"/>
    </ligand>
</feature>
<evidence type="ECO:0000313" key="12">
    <source>
        <dbReference type="EMBL" id="PTQ39180.1"/>
    </source>
</evidence>
<dbReference type="SMR" id="A0A2R6WZA6"/>
<feature type="chain" id="PRO_5015343760" description="Cupin type-1 domain-containing protein" evidence="10">
    <location>
        <begin position="23"/>
        <end position="350"/>
    </location>
</feature>
<dbReference type="CDD" id="cd02241">
    <property type="entry name" value="cupin_OxOx"/>
    <property type="match status" value="1"/>
</dbReference>
<keyword evidence="9" id="KW-1015">Disulfide bond</keyword>
<sequence length="350" mass="38596">MNLLAAMILAAGLQSAVHIVHAADPEPLQDFCIADLAARPVSNGFACKLLALASTYDFAISRLAEAANPSVSATNGTATLAFVREWPALNTQGLSLIRLDINRGGIIFPHTHNLATEILYVLEGEMYTGFGTNNFGNDPTISNKLYAKVVKKGEAFIFPRGLLHFQLNKGKVLASSLNVLNSLNPGIQLMPSALFGNGIEREMLEKSIFMNETQVAAHNSCWITTFILLLLWLYRPWASKILPTACHLGLVCLRFLSESERGRHAVLVCETHFYGYLYCFSCSRFATTVLVCLLAFGVPGWSIKQGKARNIWSAGKANTFRTPSGFCVHLRMYPCIHLQNCGRRQEELCH</sequence>
<dbReference type="PANTHER" id="PTHR31238">
    <property type="entry name" value="GERMIN-LIKE PROTEIN SUBFAMILY 3 MEMBER 3"/>
    <property type="match status" value="1"/>
</dbReference>
<organism evidence="12 13">
    <name type="scientific">Marchantia polymorpha</name>
    <name type="common">Common liverwort</name>
    <name type="synonym">Marchantia aquatica</name>
    <dbReference type="NCBI Taxonomy" id="3197"/>
    <lineage>
        <taxon>Eukaryota</taxon>
        <taxon>Viridiplantae</taxon>
        <taxon>Streptophyta</taxon>
        <taxon>Embryophyta</taxon>
        <taxon>Marchantiophyta</taxon>
        <taxon>Marchantiopsida</taxon>
        <taxon>Marchantiidae</taxon>
        <taxon>Marchantiales</taxon>
        <taxon>Marchantiaceae</taxon>
        <taxon>Marchantia</taxon>
    </lineage>
</organism>
<keyword evidence="3" id="KW-0052">Apoplast</keyword>
<protein>
    <recommendedName>
        <fullName evidence="11">Cupin type-1 domain-containing protein</fullName>
    </recommendedName>
</protein>
<evidence type="ECO:0000256" key="9">
    <source>
        <dbReference type="PIRSR" id="PIRSR601929-3"/>
    </source>
</evidence>
<keyword evidence="10" id="KW-0732">Signal</keyword>
<keyword evidence="13" id="KW-1185">Reference proteome</keyword>
<dbReference type="InterPro" id="IPR014710">
    <property type="entry name" value="RmlC-like_jellyroll"/>
</dbReference>
<dbReference type="EMBL" id="KZ772718">
    <property type="protein sequence ID" value="PTQ39180.1"/>
    <property type="molecule type" value="Genomic_DNA"/>
</dbReference>
<evidence type="ECO:0000256" key="6">
    <source>
        <dbReference type="ARBA" id="ARBA00023211"/>
    </source>
</evidence>
<dbReference type="SMART" id="SM00835">
    <property type="entry name" value="Cupin_1"/>
    <property type="match status" value="1"/>
</dbReference>